<dbReference type="Pfam" id="PF03358">
    <property type="entry name" value="FMN_red"/>
    <property type="match status" value="1"/>
</dbReference>
<name>R8VYW4_9FIRM</name>
<dbReference type="SUPFAM" id="SSF52218">
    <property type="entry name" value="Flavoproteins"/>
    <property type="match status" value="1"/>
</dbReference>
<organism evidence="4 5">
    <name type="scientific">Butyricicoccus pullicaecorum 1.2</name>
    <dbReference type="NCBI Taxonomy" id="1203606"/>
    <lineage>
        <taxon>Bacteria</taxon>
        <taxon>Bacillati</taxon>
        <taxon>Bacillota</taxon>
        <taxon>Clostridia</taxon>
        <taxon>Eubacteriales</taxon>
        <taxon>Butyricicoccaceae</taxon>
        <taxon>Butyricicoccus</taxon>
    </lineage>
</organism>
<dbReference type="InterPro" id="IPR005025">
    <property type="entry name" value="FMN_Rdtase-like_dom"/>
</dbReference>
<dbReference type="GO" id="GO:0016491">
    <property type="term" value="F:oxidoreductase activity"/>
    <property type="evidence" value="ECO:0007669"/>
    <property type="project" value="InterPro"/>
</dbReference>
<keyword evidence="5" id="KW-1185">Reference proteome</keyword>
<evidence type="ECO:0000256" key="1">
    <source>
        <dbReference type="ARBA" id="ARBA00022630"/>
    </source>
</evidence>
<keyword evidence="2" id="KW-0288">FMN</keyword>
<evidence type="ECO:0000313" key="4">
    <source>
        <dbReference type="EMBL" id="EOQ36112.1"/>
    </source>
</evidence>
<dbReference type="EMBL" id="AQOB01000008">
    <property type="protein sequence ID" value="EOQ36112.1"/>
    <property type="molecule type" value="Genomic_DNA"/>
</dbReference>
<sequence>MKVVAINGSPRKGGNTAQCLEVMAKEFEREGIEFEVLQPGANVKPCMACYHCLNTGSLHCVQTSDMVNEIIDKCIEADGIVLASPVYHGGIAGSMKCVLDRLMLAAGCGDNQLHHKVGAALCTLRRSGGMETYQQLLGTMDAMEMLIVTSDYWGAVHGADPGEVQQDTEGLEVVAKLARNIAWTVKVIDAAKGKIDPPETHKRTFTNFIR</sequence>
<dbReference type="OrthoDB" id="9790975at2"/>
<evidence type="ECO:0000259" key="3">
    <source>
        <dbReference type="Pfam" id="PF03358"/>
    </source>
</evidence>
<dbReference type="RefSeq" id="WP_016148275.1">
    <property type="nucleotide sequence ID" value="NZ_KB976104.1"/>
</dbReference>
<feature type="domain" description="NADPH-dependent FMN reductase-like" evidence="3">
    <location>
        <begin position="1"/>
        <end position="158"/>
    </location>
</feature>
<gene>
    <name evidence="4" type="ORF">HMPREF1526_02144</name>
</gene>
<dbReference type="AlphaFoldDB" id="R8VYW4"/>
<dbReference type="PANTHER" id="PTHR43278">
    <property type="entry name" value="NAD(P)H-DEPENDENT FMN-CONTAINING OXIDOREDUCTASE YWQN-RELATED"/>
    <property type="match status" value="1"/>
</dbReference>
<accession>R8VYW4</accession>
<protein>
    <recommendedName>
        <fullName evidence="3">NADPH-dependent FMN reductase-like domain-containing protein</fullName>
    </recommendedName>
</protein>
<evidence type="ECO:0000313" key="5">
    <source>
        <dbReference type="Proteomes" id="UP000013981"/>
    </source>
</evidence>
<dbReference type="PATRIC" id="fig|1203606.4.peg.2103"/>
<reference evidence="4 5" key="1">
    <citation type="submission" date="2013-01" db="EMBL/GenBank/DDBJ databases">
        <title>The Genome Sequence of Butyricicoccus pullicaecorum 1.2.</title>
        <authorList>
            <consortium name="The Broad Institute Genome Sequencing Platform"/>
            <person name="Earl A."/>
            <person name="Ward D."/>
            <person name="Feldgarden M."/>
            <person name="Gevers D."/>
            <person name="Van Immerseel F."/>
            <person name="Eeckhaut V."/>
            <person name="Walker B."/>
            <person name="Young S.K."/>
            <person name="Zeng Q."/>
            <person name="Gargeya S."/>
            <person name="Fitzgerald M."/>
            <person name="Haas B."/>
            <person name="Abouelleil A."/>
            <person name="Alvarado L."/>
            <person name="Arachchi H.M."/>
            <person name="Berlin A.M."/>
            <person name="Chapman S.B."/>
            <person name="Dewar J."/>
            <person name="Goldberg J."/>
            <person name="Griggs A."/>
            <person name="Gujja S."/>
            <person name="Hansen M."/>
            <person name="Howarth C."/>
            <person name="Imamovic A."/>
            <person name="Larimer J."/>
            <person name="McCowan C."/>
            <person name="Murphy C."/>
            <person name="Neiman D."/>
            <person name="Pearson M."/>
            <person name="Priest M."/>
            <person name="Roberts A."/>
            <person name="Saif S."/>
            <person name="Shea T."/>
            <person name="Sisk P."/>
            <person name="Sykes S."/>
            <person name="Wortman J."/>
            <person name="Nusbaum C."/>
            <person name="Birren B."/>
        </authorList>
    </citation>
    <scope>NUCLEOTIDE SEQUENCE [LARGE SCALE GENOMIC DNA]</scope>
    <source>
        <strain evidence="4 5">1.2</strain>
    </source>
</reference>
<keyword evidence="1" id="KW-0285">Flavoprotein</keyword>
<comment type="caution">
    <text evidence="4">The sequence shown here is derived from an EMBL/GenBank/DDBJ whole genome shotgun (WGS) entry which is preliminary data.</text>
</comment>
<dbReference type="Gene3D" id="3.40.50.360">
    <property type="match status" value="1"/>
</dbReference>
<dbReference type="eggNOG" id="COG0655">
    <property type="taxonomic scope" value="Bacteria"/>
</dbReference>
<proteinExistence type="predicted"/>
<evidence type="ECO:0000256" key="2">
    <source>
        <dbReference type="ARBA" id="ARBA00022643"/>
    </source>
</evidence>
<dbReference type="InterPro" id="IPR029039">
    <property type="entry name" value="Flavoprotein-like_sf"/>
</dbReference>
<dbReference type="HOGENOM" id="CLU_050993_3_3_9"/>
<dbReference type="InterPro" id="IPR051796">
    <property type="entry name" value="ISF_SsuE-like"/>
</dbReference>
<dbReference type="Proteomes" id="UP000013981">
    <property type="component" value="Unassembled WGS sequence"/>
</dbReference>
<dbReference type="PANTHER" id="PTHR43278:SF4">
    <property type="entry name" value="NAD(P)H-DEPENDENT FMN-CONTAINING OXIDOREDUCTASE YWQN-RELATED"/>
    <property type="match status" value="1"/>
</dbReference>